<evidence type="ECO:0000313" key="2">
    <source>
        <dbReference type="EMBL" id="EGZ12726.1"/>
    </source>
</evidence>
<protein>
    <recommendedName>
        <fullName evidence="1">Transposase IS4-like domain-containing protein</fullName>
    </recommendedName>
</protein>
<name>G4ZYB4_PHYSP</name>
<dbReference type="GO" id="GO:0003677">
    <property type="term" value="F:DNA binding"/>
    <property type="evidence" value="ECO:0007669"/>
    <property type="project" value="InterPro"/>
</dbReference>
<dbReference type="InParanoid" id="G4ZYB4"/>
<keyword evidence="3" id="KW-1185">Reference proteome</keyword>
<dbReference type="Proteomes" id="UP000002640">
    <property type="component" value="Unassembled WGS sequence"/>
</dbReference>
<evidence type="ECO:0000313" key="3">
    <source>
        <dbReference type="Proteomes" id="UP000002640"/>
    </source>
</evidence>
<gene>
    <name evidence="2" type="ORF">PHYSODRAFT_517190</name>
</gene>
<dbReference type="InterPro" id="IPR002559">
    <property type="entry name" value="Transposase_11"/>
</dbReference>
<dbReference type="Pfam" id="PF01609">
    <property type="entry name" value="DDE_Tnp_1"/>
    <property type="match status" value="1"/>
</dbReference>
<organism evidence="2 3">
    <name type="scientific">Phytophthora sojae (strain P6497)</name>
    <name type="common">Soybean stem and root rot agent</name>
    <name type="synonym">Phytophthora megasperma f. sp. glycines</name>
    <dbReference type="NCBI Taxonomy" id="1094619"/>
    <lineage>
        <taxon>Eukaryota</taxon>
        <taxon>Sar</taxon>
        <taxon>Stramenopiles</taxon>
        <taxon>Oomycota</taxon>
        <taxon>Peronosporomycetes</taxon>
        <taxon>Peronosporales</taxon>
        <taxon>Peronosporaceae</taxon>
        <taxon>Phytophthora</taxon>
    </lineage>
</organism>
<sequence>MYINQVLAVLSRMAKQHIFIPTTQTEVDCVREGFENISGFPDVIGAVDGSLIRICRPAEHEGWYCRKKFPAVNMQAVVDHKTRFRSYCIRSGSINDRARDG</sequence>
<reference evidence="2 3" key="1">
    <citation type="journal article" date="2006" name="Science">
        <title>Phytophthora genome sequences uncover evolutionary origins and mechanisms of pathogenesis.</title>
        <authorList>
            <person name="Tyler B.M."/>
            <person name="Tripathy S."/>
            <person name="Zhang X."/>
            <person name="Dehal P."/>
            <person name="Jiang R.H."/>
            <person name="Aerts A."/>
            <person name="Arredondo F.D."/>
            <person name="Baxter L."/>
            <person name="Bensasson D."/>
            <person name="Beynon J.L."/>
            <person name="Chapman J."/>
            <person name="Damasceno C.M."/>
            <person name="Dorrance A.E."/>
            <person name="Dou D."/>
            <person name="Dickerman A.W."/>
            <person name="Dubchak I.L."/>
            <person name="Garbelotto M."/>
            <person name="Gijzen M."/>
            <person name="Gordon S.G."/>
            <person name="Govers F."/>
            <person name="Grunwald N.J."/>
            <person name="Huang W."/>
            <person name="Ivors K.L."/>
            <person name="Jones R.W."/>
            <person name="Kamoun S."/>
            <person name="Krampis K."/>
            <person name="Lamour K.H."/>
            <person name="Lee M.K."/>
            <person name="McDonald W.H."/>
            <person name="Medina M."/>
            <person name="Meijer H.J."/>
            <person name="Nordberg E.K."/>
            <person name="Maclean D.J."/>
            <person name="Ospina-Giraldo M.D."/>
            <person name="Morris P.F."/>
            <person name="Phuntumart V."/>
            <person name="Putnam N.H."/>
            <person name="Rash S."/>
            <person name="Rose J.K."/>
            <person name="Sakihama Y."/>
            <person name="Salamov A.A."/>
            <person name="Savidor A."/>
            <person name="Scheuring C.F."/>
            <person name="Smith B.M."/>
            <person name="Sobral B.W."/>
            <person name="Terry A."/>
            <person name="Torto-Alalibo T.A."/>
            <person name="Win J."/>
            <person name="Xu Z."/>
            <person name="Zhang H."/>
            <person name="Grigoriev I.V."/>
            <person name="Rokhsar D.S."/>
            <person name="Boore J.L."/>
        </authorList>
    </citation>
    <scope>NUCLEOTIDE SEQUENCE [LARGE SCALE GENOMIC DNA]</scope>
    <source>
        <strain evidence="2 3">P6497</strain>
    </source>
</reference>
<feature type="domain" description="Transposase IS4-like" evidence="1">
    <location>
        <begin position="41"/>
        <end position="97"/>
    </location>
</feature>
<dbReference type="STRING" id="1094619.G4ZYB4"/>
<dbReference type="GO" id="GO:0004803">
    <property type="term" value="F:transposase activity"/>
    <property type="evidence" value="ECO:0007669"/>
    <property type="project" value="InterPro"/>
</dbReference>
<dbReference type="RefSeq" id="XP_009533059.1">
    <property type="nucleotide sequence ID" value="XM_009534764.1"/>
</dbReference>
<dbReference type="GeneID" id="20659894"/>
<proteinExistence type="predicted"/>
<dbReference type="AlphaFoldDB" id="G4ZYB4"/>
<evidence type="ECO:0000259" key="1">
    <source>
        <dbReference type="Pfam" id="PF01609"/>
    </source>
</evidence>
<dbReference type="KEGG" id="psoj:PHYSODRAFT_517190"/>
<dbReference type="GO" id="GO:0006313">
    <property type="term" value="P:DNA transposition"/>
    <property type="evidence" value="ECO:0007669"/>
    <property type="project" value="InterPro"/>
</dbReference>
<dbReference type="EMBL" id="JH159157">
    <property type="protein sequence ID" value="EGZ12726.1"/>
    <property type="molecule type" value="Genomic_DNA"/>
</dbReference>
<accession>G4ZYB4</accession>